<name>A0ABP4V8B8_9MICO</name>
<evidence type="ECO:0000313" key="1">
    <source>
        <dbReference type="EMBL" id="GAA1719801.1"/>
    </source>
</evidence>
<accession>A0ABP4V8B8</accession>
<dbReference type="SUPFAM" id="SSF89372">
    <property type="entry name" value="Fucose-specific lectin"/>
    <property type="match status" value="1"/>
</dbReference>
<evidence type="ECO:0000313" key="2">
    <source>
        <dbReference type="Proteomes" id="UP001501138"/>
    </source>
</evidence>
<organism evidence="1 2">
    <name type="scientific">Isoptericola hypogeus</name>
    <dbReference type="NCBI Taxonomy" id="300179"/>
    <lineage>
        <taxon>Bacteria</taxon>
        <taxon>Bacillati</taxon>
        <taxon>Actinomycetota</taxon>
        <taxon>Actinomycetes</taxon>
        <taxon>Micrococcales</taxon>
        <taxon>Promicromonosporaceae</taxon>
        <taxon>Isoptericola</taxon>
    </lineage>
</organism>
<gene>
    <name evidence="1" type="ORF">GCM10009809_14470</name>
</gene>
<reference evidence="2" key="1">
    <citation type="journal article" date="2019" name="Int. J. Syst. Evol. Microbiol.">
        <title>The Global Catalogue of Microorganisms (GCM) 10K type strain sequencing project: providing services to taxonomists for standard genome sequencing and annotation.</title>
        <authorList>
            <consortium name="The Broad Institute Genomics Platform"/>
            <consortium name="The Broad Institute Genome Sequencing Center for Infectious Disease"/>
            <person name="Wu L."/>
            <person name="Ma J."/>
        </authorList>
    </citation>
    <scope>NUCLEOTIDE SEQUENCE [LARGE SCALE GENOMIC DNA]</scope>
    <source>
        <strain evidence="2">JCM 15589</strain>
    </source>
</reference>
<sequence length="431" mass="44780">MALGVLGLTAAGFLMPSQFAPQADAAWSASQALESSSWLPFTAEPALGTTRGSDTVAVWTAQNPTDDAKRVRLRRISSTGALGSLVTVSPSPGSAGGMTVSHPAAAVDADGDVVVAWTAQDPAASNAWQVFARRLSRTGELGAVRRLGAVGAHGWNPTVAVGDKGGAVVTWESDNSQLAARFGLSSQVVGRFQVGQRTTSRAAQVKATPAGTFLLPGMNLDGRAELTTLRWDGTRSKSVLDPTHYSNAVDADADATGRTHIAYTRDVSTGDRLVVRRSTSSGLTAQAYVSPSTHDVRYATIDTDRDGDSLVSWVSRTGRSTFRLYLRQWRADGTFGPVQDLGQLETVSAASVYLPRFPAVAVDSDGDAIVAGTSSGDATWRRTVTRAGTVSSPTTVLGSGAGISTATITPAGRARVASHSTASGQVYLRAG</sequence>
<dbReference type="Proteomes" id="UP001501138">
    <property type="component" value="Unassembled WGS sequence"/>
</dbReference>
<evidence type="ECO:0008006" key="3">
    <source>
        <dbReference type="Google" id="ProtNLM"/>
    </source>
</evidence>
<dbReference type="EMBL" id="BAAAPM010000003">
    <property type="protein sequence ID" value="GAA1719801.1"/>
    <property type="molecule type" value="Genomic_DNA"/>
</dbReference>
<protein>
    <recommendedName>
        <fullName evidence="3">Pyrroloquinoline-quinone binding quinoprotein</fullName>
    </recommendedName>
</protein>
<proteinExistence type="predicted"/>
<comment type="caution">
    <text evidence="1">The sequence shown here is derived from an EMBL/GenBank/DDBJ whole genome shotgun (WGS) entry which is preliminary data.</text>
</comment>
<keyword evidence="2" id="KW-1185">Reference proteome</keyword>